<dbReference type="PANTHER" id="PTHR47268:SF4">
    <property type="entry name" value="ACYLPHOSPHATASE"/>
    <property type="match status" value="1"/>
</dbReference>
<dbReference type="InterPro" id="IPR020456">
    <property type="entry name" value="Acylphosphatase"/>
</dbReference>
<evidence type="ECO:0000256" key="6">
    <source>
        <dbReference type="RuleBase" id="RU004168"/>
    </source>
</evidence>
<sequence>MKKVSMNIQGHVQGVGFRYTAKTLADQLGVTGNVRNEEDGSVTINAVGKNKAIDEFVLKIKNSPSPSGHVTYVDISDSPYLEDFEQFTITI</sequence>
<evidence type="ECO:0000313" key="9">
    <source>
        <dbReference type="Proteomes" id="UP000008456"/>
    </source>
</evidence>
<evidence type="ECO:0000256" key="1">
    <source>
        <dbReference type="ARBA" id="ARBA00005614"/>
    </source>
</evidence>
<dbReference type="InterPro" id="IPR001792">
    <property type="entry name" value="Acylphosphatase-like_dom"/>
</dbReference>
<reference key="2">
    <citation type="submission" date="2011-04" db="EMBL/GenBank/DDBJ databases">
        <title>Whole genome sequence of Melissococcus plutonius ATCC 35311.</title>
        <authorList>
            <person name="Okumura K."/>
            <person name="Arai R."/>
            <person name="Osaki M."/>
            <person name="Okura M."/>
            <person name="Kirikae T."/>
            <person name="Takamatsu D."/>
            <person name="Akiyama T."/>
        </authorList>
    </citation>
    <scope>NUCLEOTIDE SEQUENCE</scope>
    <source>
        <strain>ATCC 35311</strain>
    </source>
</reference>
<dbReference type="PANTHER" id="PTHR47268">
    <property type="entry name" value="ACYLPHOSPHATASE"/>
    <property type="match status" value="1"/>
</dbReference>
<dbReference type="Gene3D" id="3.30.70.100">
    <property type="match status" value="1"/>
</dbReference>
<evidence type="ECO:0000256" key="5">
    <source>
        <dbReference type="PROSITE-ProRule" id="PRU00520"/>
    </source>
</evidence>
<evidence type="ECO:0000313" key="8">
    <source>
        <dbReference type="EMBL" id="BAK21674.1"/>
    </source>
</evidence>
<gene>
    <name evidence="8" type="ordered locus">MPTP_1223</name>
</gene>
<dbReference type="EC" id="3.6.1.7" evidence="2 5"/>
<evidence type="ECO:0000256" key="3">
    <source>
        <dbReference type="ARBA" id="ARBA00015991"/>
    </source>
</evidence>
<reference evidence="8 9" key="1">
    <citation type="journal article" date="2011" name="J. Bacteriol.">
        <title>Complete genome sequence of Melissococcus plutonius ATCC 35311.</title>
        <authorList>
            <person name="Okumura K."/>
            <person name="Arai R."/>
            <person name="Okura M."/>
            <person name="Kirikae T."/>
            <person name="Takamatsu D."/>
            <person name="Osaki M."/>
            <person name="Miyoshi-Akiyama T."/>
        </authorList>
    </citation>
    <scope>NUCLEOTIDE SEQUENCE [LARGE SCALE GENOMIC DNA]</scope>
    <source>
        <strain evidence="9">ATCC 35311 / CIP 104052 / LMG 20360 / NCIMB 702443</strain>
    </source>
</reference>
<dbReference type="STRING" id="940190.MPTP_1223"/>
<dbReference type="OrthoDB" id="9808093at2"/>
<dbReference type="PROSITE" id="PS00150">
    <property type="entry name" value="ACYLPHOSPHATASE_1"/>
    <property type="match status" value="1"/>
</dbReference>
<name>F3YAZ6_MELPT</name>
<dbReference type="PROSITE" id="PS51160">
    <property type="entry name" value="ACYLPHOSPHATASE_3"/>
    <property type="match status" value="1"/>
</dbReference>
<dbReference type="EMBL" id="AP012200">
    <property type="protein sequence ID" value="BAK21674.1"/>
    <property type="molecule type" value="Genomic_DNA"/>
</dbReference>
<dbReference type="HOGENOM" id="CLU_141932_2_1_9"/>
<comment type="catalytic activity">
    <reaction evidence="4 5">
        <text>an acyl phosphate + H2O = a carboxylate + phosphate + H(+)</text>
        <dbReference type="Rhea" id="RHEA:14965"/>
        <dbReference type="ChEBI" id="CHEBI:15377"/>
        <dbReference type="ChEBI" id="CHEBI:15378"/>
        <dbReference type="ChEBI" id="CHEBI:29067"/>
        <dbReference type="ChEBI" id="CHEBI:43474"/>
        <dbReference type="ChEBI" id="CHEBI:59918"/>
        <dbReference type="EC" id="3.6.1.7"/>
    </reaction>
</comment>
<evidence type="ECO:0000256" key="4">
    <source>
        <dbReference type="ARBA" id="ARBA00047645"/>
    </source>
</evidence>
<keyword evidence="9" id="KW-1185">Reference proteome</keyword>
<dbReference type="Pfam" id="PF00708">
    <property type="entry name" value="Acylphosphatase"/>
    <property type="match status" value="1"/>
</dbReference>
<evidence type="ECO:0000259" key="7">
    <source>
        <dbReference type="PROSITE" id="PS51160"/>
    </source>
</evidence>
<dbReference type="GO" id="GO:0003998">
    <property type="term" value="F:acylphosphatase activity"/>
    <property type="evidence" value="ECO:0007669"/>
    <property type="project" value="UniProtKB-EC"/>
</dbReference>
<feature type="active site" evidence="5">
    <location>
        <position position="36"/>
    </location>
</feature>
<feature type="domain" description="Acylphosphatase-like" evidence="7">
    <location>
        <begin position="3"/>
        <end position="91"/>
    </location>
</feature>
<feature type="active site" evidence="5">
    <location>
        <position position="18"/>
    </location>
</feature>
<keyword evidence="5" id="KW-0378">Hydrolase</keyword>
<protein>
    <recommendedName>
        <fullName evidence="3 5">acylphosphatase</fullName>
        <ecNumber evidence="2 5">3.6.1.7</ecNumber>
    </recommendedName>
</protein>
<accession>F3YAZ6</accession>
<proteinExistence type="inferred from homology"/>
<comment type="similarity">
    <text evidence="1 6">Belongs to the acylphosphatase family.</text>
</comment>
<dbReference type="Proteomes" id="UP000008456">
    <property type="component" value="Chromosome"/>
</dbReference>
<dbReference type="SUPFAM" id="SSF54975">
    <property type="entry name" value="Acylphosphatase/BLUF domain-like"/>
    <property type="match status" value="1"/>
</dbReference>
<dbReference type="AlphaFoldDB" id="F3YAZ6"/>
<dbReference type="RefSeq" id="WP_013774112.1">
    <property type="nucleotide sequence ID" value="NC_015516.1"/>
</dbReference>
<evidence type="ECO:0000256" key="2">
    <source>
        <dbReference type="ARBA" id="ARBA00012150"/>
    </source>
</evidence>
<dbReference type="InterPro" id="IPR017968">
    <property type="entry name" value="Acylphosphatase_CS"/>
</dbReference>
<dbReference type="InterPro" id="IPR036046">
    <property type="entry name" value="Acylphosphatase-like_dom_sf"/>
</dbReference>
<dbReference type="KEGG" id="mps:MPTP_1223"/>
<organism evidence="8 9">
    <name type="scientific">Melissococcus plutonius (strain ATCC 35311 / DSM 29964 / CIP 104052 / LMG 20360 / NCIMB 702443)</name>
    <dbReference type="NCBI Taxonomy" id="940190"/>
    <lineage>
        <taxon>Bacteria</taxon>
        <taxon>Bacillati</taxon>
        <taxon>Bacillota</taxon>
        <taxon>Bacilli</taxon>
        <taxon>Lactobacillales</taxon>
        <taxon>Enterococcaceae</taxon>
        <taxon>Melissococcus</taxon>
    </lineage>
</organism>